<dbReference type="STRING" id="502025.Hoch_6043"/>
<feature type="compositionally biased region" description="Polar residues" evidence="1">
    <location>
        <begin position="45"/>
        <end position="54"/>
    </location>
</feature>
<dbReference type="GO" id="GO:0016740">
    <property type="term" value="F:transferase activity"/>
    <property type="evidence" value="ECO:0007669"/>
    <property type="project" value="UniProtKB-KW"/>
</dbReference>
<protein>
    <submittedName>
        <fullName evidence="3">Terpenoid cylase/protein prenyltransferase-domain-containing protein</fullName>
    </submittedName>
</protein>
<feature type="compositionally biased region" description="Low complexity" evidence="1">
    <location>
        <begin position="586"/>
        <end position="599"/>
    </location>
</feature>
<keyword evidence="4" id="KW-1185">Reference proteome</keyword>
<dbReference type="KEGG" id="hoh:Hoch_6043"/>
<feature type="signal peptide" evidence="2">
    <location>
        <begin position="1"/>
        <end position="23"/>
    </location>
</feature>
<dbReference type="eggNOG" id="COG1331">
    <property type="taxonomic scope" value="Bacteria"/>
</dbReference>
<dbReference type="Proteomes" id="UP000001880">
    <property type="component" value="Chromosome"/>
</dbReference>
<gene>
    <name evidence="3" type="ordered locus">Hoch_6043</name>
</gene>
<feature type="region of interest" description="Disordered" evidence="1">
    <location>
        <begin position="584"/>
        <end position="622"/>
    </location>
</feature>
<dbReference type="GO" id="GO:0005975">
    <property type="term" value="P:carbohydrate metabolic process"/>
    <property type="evidence" value="ECO:0007669"/>
    <property type="project" value="InterPro"/>
</dbReference>
<reference evidence="3 4" key="1">
    <citation type="journal article" date="2010" name="Stand. Genomic Sci.">
        <title>Complete genome sequence of Haliangium ochraceum type strain (SMP-2).</title>
        <authorList>
            <consortium name="US DOE Joint Genome Institute (JGI-PGF)"/>
            <person name="Ivanova N."/>
            <person name="Daum C."/>
            <person name="Lang E."/>
            <person name="Abt B."/>
            <person name="Kopitz M."/>
            <person name="Saunders E."/>
            <person name="Lapidus A."/>
            <person name="Lucas S."/>
            <person name="Glavina Del Rio T."/>
            <person name="Nolan M."/>
            <person name="Tice H."/>
            <person name="Copeland A."/>
            <person name="Cheng J.F."/>
            <person name="Chen F."/>
            <person name="Bruce D."/>
            <person name="Goodwin L."/>
            <person name="Pitluck S."/>
            <person name="Mavromatis K."/>
            <person name="Pati A."/>
            <person name="Mikhailova N."/>
            <person name="Chen A."/>
            <person name="Palaniappan K."/>
            <person name="Land M."/>
            <person name="Hauser L."/>
            <person name="Chang Y.J."/>
            <person name="Jeffries C.D."/>
            <person name="Detter J.C."/>
            <person name="Brettin T."/>
            <person name="Rohde M."/>
            <person name="Goker M."/>
            <person name="Bristow J."/>
            <person name="Markowitz V."/>
            <person name="Eisen J.A."/>
            <person name="Hugenholtz P."/>
            <person name="Kyrpides N.C."/>
            <person name="Klenk H.P."/>
        </authorList>
    </citation>
    <scope>NUCLEOTIDE SEQUENCE [LARGE SCALE GENOMIC DNA]</scope>
    <source>
        <strain evidence="4">DSM 14365 / CIP 107738 / JCM 11303 / AJ 13395 / SMP-2</strain>
    </source>
</reference>
<evidence type="ECO:0000256" key="2">
    <source>
        <dbReference type="SAM" id="SignalP"/>
    </source>
</evidence>
<feature type="compositionally biased region" description="Low complexity" evidence="1">
    <location>
        <begin position="33"/>
        <end position="43"/>
    </location>
</feature>
<name>D0LK11_HALO1</name>
<dbReference type="PROSITE" id="PS51257">
    <property type="entry name" value="PROKAR_LIPOPROTEIN"/>
    <property type="match status" value="1"/>
</dbReference>
<dbReference type="InterPro" id="IPR008928">
    <property type="entry name" value="6-hairpin_glycosidase_sf"/>
</dbReference>
<feature type="region of interest" description="Disordered" evidence="1">
    <location>
        <begin position="29"/>
        <end position="60"/>
    </location>
</feature>
<proteinExistence type="predicted"/>
<keyword evidence="3" id="KW-0808">Transferase</keyword>
<feature type="compositionally biased region" description="Acidic residues" evidence="1">
    <location>
        <begin position="613"/>
        <end position="622"/>
    </location>
</feature>
<dbReference type="Gene3D" id="1.50.10.20">
    <property type="match status" value="1"/>
</dbReference>
<evidence type="ECO:0000313" key="3">
    <source>
        <dbReference type="EMBL" id="ACY18518.1"/>
    </source>
</evidence>
<organism evidence="3 4">
    <name type="scientific">Haliangium ochraceum (strain DSM 14365 / JCM 11303 / SMP-2)</name>
    <dbReference type="NCBI Taxonomy" id="502025"/>
    <lineage>
        <taxon>Bacteria</taxon>
        <taxon>Pseudomonadati</taxon>
        <taxon>Myxococcota</taxon>
        <taxon>Polyangia</taxon>
        <taxon>Haliangiales</taxon>
        <taxon>Kofleriaceae</taxon>
        <taxon>Haliangium</taxon>
    </lineage>
</organism>
<evidence type="ECO:0000313" key="4">
    <source>
        <dbReference type="Proteomes" id="UP000001880"/>
    </source>
</evidence>
<accession>D0LK11</accession>
<dbReference type="SUPFAM" id="SSF48208">
    <property type="entry name" value="Six-hairpin glycosidases"/>
    <property type="match status" value="2"/>
</dbReference>
<dbReference type="EMBL" id="CP001804">
    <property type="protein sequence ID" value="ACY18518.1"/>
    <property type="molecule type" value="Genomic_DNA"/>
</dbReference>
<feature type="chain" id="PRO_5003010323" evidence="2">
    <location>
        <begin position="24"/>
        <end position="622"/>
    </location>
</feature>
<dbReference type="AlphaFoldDB" id="D0LK11"/>
<dbReference type="HOGENOM" id="CLU_439268_0_0_7"/>
<keyword evidence="2" id="KW-0732">Signal</keyword>
<evidence type="ECO:0000256" key="1">
    <source>
        <dbReference type="SAM" id="MobiDB-lite"/>
    </source>
</evidence>
<sequence>MAYRRHRCSRLLLGFVLAVALGAACDQRKSRSPETSAAETAAAQRGTSTESDSAASEIPRPEVLAAEKPVTLDALDNQSFRDRAVVFARAVVDGVAQIPCTLPSAQQPFDVEVVLFHAGEMVGQGRGEHPSLCEALADAARGAANASHLSREQRAETRMAIDLRGRSYSFVEHGERGVELSHGLVAVRRFERSLLRQRIDEGKAYLLRVIDAALGPERAGVHKYYYAPADAFEPKLHTIYTASTIFTLLKLQAFAPDEALSKAIEQATGFLLSMQAREGDARNYGAFYYSFDLRTREPEQKFVVGTTSKTIFTLIELYASTGEERYLEAARLGADWLLTMLRPGGGVRSYLRYREPGRWTLSKKESMLYTGQVLSALSRMYGVTKAPSYKAGAKKIADHLLKRVASQGCYLSDDYRKPNPISSSWAILSLLDYVKVTDNRLARNVTYSCARELLERQIDDREDVHRFGRWKRSLSSSGNGWLAEVMSELYLYCERDDVRVGDCEPFKAAVVDVLRLLMQYTYTPESAFFAKRPEAAIGGVFWNAAERYVRTDSVCHAMNAYVYMFDHLDEGVLVELPEPPLSQRLAAGDAAAPADGAATADDEGDEAAAAAGDADESDDDSE</sequence>